<keyword evidence="5" id="KW-1185">Reference proteome</keyword>
<comment type="similarity">
    <text evidence="3">Belongs to the gas vesicle GvpF/GvpL family.</text>
</comment>
<dbReference type="PANTHER" id="PTHR36852:SF1">
    <property type="entry name" value="PROTEIN GVPL 2"/>
    <property type="match status" value="1"/>
</dbReference>
<dbReference type="Proteomes" id="UP000285120">
    <property type="component" value="Unassembled WGS sequence"/>
</dbReference>
<dbReference type="RefSeq" id="WP_120191653.1">
    <property type="nucleotide sequence ID" value="NZ_RAPK01000006.1"/>
</dbReference>
<dbReference type="AlphaFoldDB" id="A0A419V8F3"/>
<protein>
    <submittedName>
        <fullName evidence="4">Gas vesicle protein GvpL/GvpF</fullName>
    </submittedName>
</protein>
<dbReference type="GO" id="GO:0031412">
    <property type="term" value="P:gas vesicle organization"/>
    <property type="evidence" value="ECO:0007669"/>
    <property type="project" value="InterPro"/>
</dbReference>
<accession>A0A419V8F3</accession>
<evidence type="ECO:0000256" key="2">
    <source>
        <dbReference type="ARBA" id="ARBA00035108"/>
    </source>
</evidence>
<reference evidence="4 5" key="1">
    <citation type="submission" date="2018-09" db="EMBL/GenBank/DDBJ databases">
        <title>Genomic Encyclopedia of Archaeal and Bacterial Type Strains, Phase II (KMG-II): from individual species to whole genera.</title>
        <authorList>
            <person name="Goeker M."/>
        </authorList>
    </citation>
    <scope>NUCLEOTIDE SEQUENCE [LARGE SCALE GENOMIC DNA]</scope>
    <source>
        <strain evidence="4 5">DSM 17008</strain>
    </source>
</reference>
<comment type="subcellular location">
    <subcellularLocation>
        <location evidence="2">Gas vesicle</location>
    </subcellularLocation>
</comment>
<sequence>MSGKKGVYLFCVIEADTPQEFGTITLLKKERDVYTVNRDGYAMVVADAPVDVYEPNRKNLKSHQDVVTKVMERYDIIPMSFGNVLEGKKDVHILMEKLKEQFDEIFPKIRNKFEVGLKIIGKKEWLSEKVSQQPGMKELKSKAQSKPEDAAYYERMQLGESAHKFMIRLHEEFENEVFHPLADISDAAKSNEVINERMLLNAAFLLDKDQEEAFEKKLNEIYNKWMDSADFKYTGPWPAYNFIDIKLTAKGAT</sequence>
<evidence type="ECO:0000313" key="4">
    <source>
        <dbReference type="EMBL" id="RKD76238.1"/>
    </source>
</evidence>
<comment type="caution">
    <text evidence="4">The sequence shown here is derived from an EMBL/GenBank/DDBJ whole genome shotgun (WGS) entry which is preliminary data.</text>
</comment>
<dbReference type="GO" id="GO:0031411">
    <property type="term" value="C:gas vesicle"/>
    <property type="evidence" value="ECO:0007669"/>
    <property type="project" value="UniProtKB-SubCell"/>
</dbReference>
<dbReference type="EMBL" id="RAPK01000006">
    <property type="protein sequence ID" value="RKD76238.1"/>
    <property type="molecule type" value="Genomic_DNA"/>
</dbReference>
<keyword evidence="1" id="KW-0304">Gas vesicle</keyword>
<name>A0A419V8F3_9BACL</name>
<proteinExistence type="inferred from homology"/>
<evidence type="ECO:0000313" key="5">
    <source>
        <dbReference type="Proteomes" id="UP000285120"/>
    </source>
</evidence>
<evidence type="ECO:0000256" key="3">
    <source>
        <dbReference type="ARBA" id="ARBA00035643"/>
    </source>
</evidence>
<dbReference type="OrthoDB" id="144737at2"/>
<dbReference type="PANTHER" id="PTHR36852">
    <property type="entry name" value="PROTEIN GVPL 2"/>
    <property type="match status" value="1"/>
</dbReference>
<evidence type="ECO:0000256" key="1">
    <source>
        <dbReference type="ARBA" id="ARBA00022987"/>
    </source>
</evidence>
<dbReference type="InterPro" id="IPR009430">
    <property type="entry name" value="GvpL/GvpF"/>
</dbReference>
<organism evidence="4 5">
    <name type="scientific">Sinobaca qinghaiensis</name>
    <dbReference type="NCBI Taxonomy" id="342944"/>
    <lineage>
        <taxon>Bacteria</taxon>
        <taxon>Bacillati</taxon>
        <taxon>Bacillota</taxon>
        <taxon>Bacilli</taxon>
        <taxon>Bacillales</taxon>
        <taxon>Sporolactobacillaceae</taxon>
        <taxon>Sinobaca</taxon>
    </lineage>
</organism>
<gene>
    <name evidence="4" type="ORF">ATL39_0453</name>
</gene>
<dbReference type="Pfam" id="PF06386">
    <property type="entry name" value="GvpL_GvpF"/>
    <property type="match status" value="1"/>
</dbReference>